<gene>
    <name evidence="1" type="ORF">FCV50_04190</name>
</gene>
<comment type="caution">
    <text evidence="1">The sequence shown here is derived from an EMBL/GenBank/DDBJ whole genome shotgun (WGS) entry which is preliminary data.</text>
</comment>
<name>A0A4V5R5X6_9VIBR</name>
<reference evidence="1 2" key="1">
    <citation type="submission" date="2019-04" db="EMBL/GenBank/DDBJ databases">
        <title>A reverse ecology approach based on a biological definition of microbial populations.</title>
        <authorList>
            <person name="Arevalo P."/>
            <person name="Vaninsberghe D."/>
            <person name="Elsherbini J."/>
            <person name="Gore J."/>
            <person name="Polz M."/>
        </authorList>
    </citation>
    <scope>NUCLEOTIDE SEQUENCE [LARGE SCALE GENOMIC DNA]</scope>
    <source>
        <strain evidence="1 2">10N.261.46.F4</strain>
    </source>
</reference>
<evidence type="ECO:0000313" key="2">
    <source>
        <dbReference type="Proteomes" id="UP000307574"/>
    </source>
</evidence>
<evidence type="ECO:0000313" key="1">
    <source>
        <dbReference type="EMBL" id="TKF35098.1"/>
    </source>
</evidence>
<dbReference type="AlphaFoldDB" id="A0A4V5R5X6"/>
<sequence length="78" mass="8698">MLPWQLPRQFVIVLRFGWKERPLVEQLSCCLIGQGSVHTCFRLGAFGGQASPCSVIKFRKLSQNRSSLPSKSCVCGKT</sequence>
<accession>A0A4V5R5X6</accession>
<proteinExistence type="predicted"/>
<organism evidence="1 2">
    <name type="scientific">Vibrio kanaloae</name>
    <dbReference type="NCBI Taxonomy" id="170673"/>
    <lineage>
        <taxon>Bacteria</taxon>
        <taxon>Pseudomonadati</taxon>
        <taxon>Pseudomonadota</taxon>
        <taxon>Gammaproteobacteria</taxon>
        <taxon>Vibrionales</taxon>
        <taxon>Vibrionaceae</taxon>
        <taxon>Vibrio</taxon>
    </lineage>
</organism>
<protein>
    <submittedName>
        <fullName evidence="1">Uncharacterized protein</fullName>
    </submittedName>
</protein>
<dbReference type="Proteomes" id="UP000307574">
    <property type="component" value="Unassembled WGS sequence"/>
</dbReference>
<dbReference type="EMBL" id="SYUV01000011">
    <property type="protein sequence ID" value="TKF35098.1"/>
    <property type="molecule type" value="Genomic_DNA"/>
</dbReference>